<keyword evidence="10" id="KW-0675">Receptor</keyword>
<dbReference type="Gene3D" id="3.80.10.10">
    <property type="entry name" value="Ribonuclease Inhibitor"/>
    <property type="match status" value="2"/>
</dbReference>
<feature type="transmembrane region" description="Helical" evidence="12">
    <location>
        <begin position="734"/>
        <end position="755"/>
    </location>
</feature>
<evidence type="ECO:0000313" key="16">
    <source>
        <dbReference type="EMBL" id="PIN25581.1"/>
    </source>
</evidence>
<comment type="caution">
    <text evidence="16">The sequence shown here is derived from an EMBL/GenBank/DDBJ whole genome shotgun (WGS) entry which is preliminary data.</text>
</comment>
<evidence type="ECO:0000256" key="3">
    <source>
        <dbReference type="ARBA" id="ARBA00022475"/>
    </source>
</evidence>
<dbReference type="PANTHER" id="PTHR48063:SF101">
    <property type="entry name" value="LRR RECEPTOR-LIKE SERINE_THREONINE-PROTEIN KINASE FLS2"/>
    <property type="match status" value="1"/>
</dbReference>
<evidence type="ECO:0000256" key="1">
    <source>
        <dbReference type="ARBA" id="ARBA00004251"/>
    </source>
</evidence>
<dbReference type="EMBL" id="NKXS01000213">
    <property type="protein sequence ID" value="PIN25581.1"/>
    <property type="molecule type" value="Genomic_DNA"/>
</dbReference>
<evidence type="ECO:0000256" key="9">
    <source>
        <dbReference type="ARBA" id="ARBA00023136"/>
    </source>
</evidence>
<dbReference type="FunFam" id="3.80.10.10:FF:001347">
    <property type="entry name" value="LRR receptor-like serine/threonine-protein kinase GSO2"/>
    <property type="match status" value="1"/>
</dbReference>
<dbReference type="Pfam" id="PF08263">
    <property type="entry name" value="LRRNT_2"/>
    <property type="match status" value="1"/>
</dbReference>
<dbReference type="InterPro" id="IPR001611">
    <property type="entry name" value="Leu-rich_rpt"/>
</dbReference>
<feature type="domain" description="Disease resistance R13L4/SHOC-2-like LRR" evidence="15">
    <location>
        <begin position="109"/>
        <end position="306"/>
    </location>
</feature>
<dbReference type="Pfam" id="PF23598">
    <property type="entry name" value="LRR_14"/>
    <property type="match status" value="1"/>
</dbReference>
<dbReference type="GO" id="GO:0051707">
    <property type="term" value="P:response to other organism"/>
    <property type="evidence" value="ECO:0007669"/>
    <property type="project" value="UniProtKB-ARBA"/>
</dbReference>
<keyword evidence="11" id="KW-0325">Glycoprotein</keyword>
<dbReference type="Pfam" id="PF00560">
    <property type="entry name" value="LRR_1"/>
    <property type="match status" value="6"/>
</dbReference>
<keyword evidence="17" id="KW-1185">Reference proteome</keyword>
<dbReference type="InterPro" id="IPR003591">
    <property type="entry name" value="Leu-rich_rpt_typical-subtyp"/>
</dbReference>
<evidence type="ECO:0000256" key="6">
    <source>
        <dbReference type="ARBA" id="ARBA00022729"/>
    </source>
</evidence>
<keyword evidence="3" id="KW-1003">Cell membrane</keyword>
<sequence length="787" mass="88509">MIKIASKSIFTFMILLMIPSSFEEVINGVKCRERERLALLKFKSQLDDYGSVSTWGTNRGDDDDYEKNCCKWDGVFCDNQTNHVVALYLGSSRIPVITGKGNINMSSLELPHLNYLDLSRNDFNGTQFPEFICSLGKLRHLNLVYSGFVGQIPHCVGNLTKLQFLDLSVNWLSDTNLDWLSGFESLEYLDLSRNNFQGTIIPDSLGNLTSLRVLHLSENILSGRVPKSIRYLSQIDTIMLGSNRLEGLISEVHLFNLSKLKVLDFAFNSNLTIRTSSSWNPPFQLESLYLASCKLGPYFPRWLQNQKRTQTIDISNAKISDSIPNWFWENIQTCVTLDMSYNQMYGVIPNLSSVLINLVTIDLRSNEFNGSLPLLPPTVDKISFSRNRFSGKIFNICYNHTRSLRFLDLSDNLFSTHIPQRCFMNLMNVDYLNLANNNFFGEIPNSIDLPCGVSFLHLRNNSFTGEISRSLKNCSDLAILDLGKNNFTGEIPDWLGQSLPGLGILSLKSNNIHGSLPRSLCQLQNLQVLDISVNNISGTIPECLKNFTKLRSEIDPNLIDYRFLIGSGTYDSAYIVWKRQEAMYSSTLRLLTLIDLSSNNIIGEIPHEVVSLVGLVALNLSRNNLVGSIPSDISHLELLNFLDFSKNKLSGSIPPTLAQLNHLGVLDLSFNNLSGKIPWSAHLQTFDASIYMGNPGLCGPPLVLKPCPGDKTPAGNIDETHNQEHDDIFNSNGFYVSMALGFIIAFWGVSGTLFLNKWCRITIGKVLIIVEDWLYVKIMISRNRLKR</sequence>
<dbReference type="FunFam" id="3.80.10.10:FF:000111">
    <property type="entry name" value="LRR receptor-like serine/threonine-protein kinase ERECTA"/>
    <property type="match status" value="1"/>
</dbReference>
<evidence type="ECO:0000256" key="12">
    <source>
        <dbReference type="SAM" id="Phobius"/>
    </source>
</evidence>
<dbReference type="OrthoDB" id="8731593at2759"/>
<dbReference type="Pfam" id="PF13855">
    <property type="entry name" value="LRR_8"/>
    <property type="match status" value="1"/>
</dbReference>
<accession>A0A2G9I752</accession>
<evidence type="ECO:0000256" key="13">
    <source>
        <dbReference type="SAM" id="SignalP"/>
    </source>
</evidence>
<evidence type="ECO:0000256" key="7">
    <source>
        <dbReference type="ARBA" id="ARBA00022737"/>
    </source>
</evidence>
<dbReference type="FunFam" id="3.80.10.10:FF:000095">
    <property type="entry name" value="LRR receptor-like serine/threonine-protein kinase GSO1"/>
    <property type="match status" value="1"/>
</dbReference>
<dbReference type="InterPro" id="IPR055414">
    <property type="entry name" value="LRR_R13L4/SHOC2-like"/>
</dbReference>
<dbReference type="AlphaFoldDB" id="A0A2G9I752"/>
<evidence type="ECO:0000256" key="5">
    <source>
        <dbReference type="ARBA" id="ARBA00022692"/>
    </source>
</evidence>
<keyword evidence="9 12" id="KW-0472">Membrane</keyword>
<evidence type="ECO:0000259" key="15">
    <source>
        <dbReference type="Pfam" id="PF23598"/>
    </source>
</evidence>
<evidence type="ECO:0000256" key="4">
    <source>
        <dbReference type="ARBA" id="ARBA00022614"/>
    </source>
</evidence>
<dbReference type="GO" id="GO:0006952">
    <property type="term" value="P:defense response"/>
    <property type="evidence" value="ECO:0007669"/>
    <property type="project" value="UniProtKB-ARBA"/>
</dbReference>
<keyword evidence="5 12" id="KW-0812">Transmembrane</keyword>
<dbReference type="FunFam" id="3.80.10.10:FF:001678">
    <property type="entry name" value="Calmodulin-binding receptor kinase CaMRLK"/>
    <property type="match status" value="1"/>
</dbReference>
<evidence type="ECO:0000256" key="2">
    <source>
        <dbReference type="ARBA" id="ARBA00009592"/>
    </source>
</evidence>
<organism evidence="16 17">
    <name type="scientific">Handroanthus impetiginosus</name>
    <dbReference type="NCBI Taxonomy" id="429701"/>
    <lineage>
        <taxon>Eukaryota</taxon>
        <taxon>Viridiplantae</taxon>
        <taxon>Streptophyta</taxon>
        <taxon>Embryophyta</taxon>
        <taxon>Tracheophyta</taxon>
        <taxon>Spermatophyta</taxon>
        <taxon>Magnoliopsida</taxon>
        <taxon>eudicotyledons</taxon>
        <taxon>Gunneridae</taxon>
        <taxon>Pentapetalae</taxon>
        <taxon>asterids</taxon>
        <taxon>lamiids</taxon>
        <taxon>Lamiales</taxon>
        <taxon>Bignoniaceae</taxon>
        <taxon>Crescentiina</taxon>
        <taxon>Tabebuia alliance</taxon>
        <taxon>Handroanthus</taxon>
    </lineage>
</organism>
<dbReference type="SMART" id="SM00369">
    <property type="entry name" value="LRR_TYP"/>
    <property type="match status" value="7"/>
</dbReference>
<feature type="signal peptide" evidence="13">
    <location>
        <begin position="1"/>
        <end position="23"/>
    </location>
</feature>
<proteinExistence type="inferred from homology"/>
<evidence type="ECO:0000256" key="8">
    <source>
        <dbReference type="ARBA" id="ARBA00022989"/>
    </source>
</evidence>
<protein>
    <submittedName>
        <fullName evidence="16">Leucine-rich repeat protein</fullName>
    </submittedName>
</protein>
<dbReference type="GO" id="GO:0005886">
    <property type="term" value="C:plasma membrane"/>
    <property type="evidence" value="ECO:0007669"/>
    <property type="project" value="UniProtKB-SubCell"/>
</dbReference>
<feature type="domain" description="Leucine-rich repeat-containing N-terminal plant-type" evidence="14">
    <location>
        <begin position="34"/>
        <end position="78"/>
    </location>
</feature>
<dbReference type="STRING" id="429701.A0A2G9I752"/>
<dbReference type="SUPFAM" id="SSF52058">
    <property type="entry name" value="L domain-like"/>
    <property type="match status" value="2"/>
</dbReference>
<dbReference type="PANTHER" id="PTHR48063">
    <property type="entry name" value="LRR RECEPTOR-LIKE KINASE"/>
    <property type="match status" value="1"/>
</dbReference>
<evidence type="ECO:0000256" key="11">
    <source>
        <dbReference type="ARBA" id="ARBA00023180"/>
    </source>
</evidence>
<evidence type="ECO:0000313" key="17">
    <source>
        <dbReference type="Proteomes" id="UP000231279"/>
    </source>
</evidence>
<reference evidence="17" key="1">
    <citation type="journal article" date="2018" name="Gigascience">
        <title>Genome assembly of the Pink Ipe (Handroanthus impetiginosus, Bignoniaceae), a highly valued, ecologically keystone Neotropical timber forest tree.</title>
        <authorList>
            <person name="Silva-Junior O.B."/>
            <person name="Grattapaglia D."/>
            <person name="Novaes E."/>
            <person name="Collevatti R.G."/>
        </authorList>
    </citation>
    <scope>NUCLEOTIDE SEQUENCE [LARGE SCALE GENOMIC DNA]</scope>
    <source>
        <strain evidence="17">cv. UFG-1</strain>
    </source>
</reference>
<keyword evidence="7" id="KW-0677">Repeat</keyword>
<comment type="subcellular location">
    <subcellularLocation>
        <location evidence="1">Cell membrane</location>
        <topology evidence="1">Single-pass type I membrane protein</topology>
    </subcellularLocation>
</comment>
<name>A0A2G9I752_9LAMI</name>
<keyword evidence="4" id="KW-0433">Leucine-rich repeat</keyword>
<dbReference type="InterPro" id="IPR046956">
    <property type="entry name" value="RLP23-like"/>
</dbReference>
<keyword evidence="6 13" id="KW-0732">Signal</keyword>
<keyword evidence="8 12" id="KW-1133">Transmembrane helix</keyword>
<dbReference type="Proteomes" id="UP000231279">
    <property type="component" value="Unassembled WGS sequence"/>
</dbReference>
<gene>
    <name evidence="16" type="ORF">CDL12_01687</name>
</gene>
<dbReference type="InterPro" id="IPR013210">
    <property type="entry name" value="LRR_N_plant-typ"/>
</dbReference>
<feature type="chain" id="PRO_5013789066" evidence="13">
    <location>
        <begin position="24"/>
        <end position="787"/>
    </location>
</feature>
<evidence type="ECO:0000259" key="14">
    <source>
        <dbReference type="Pfam" id="PF08263"/>
    </source>
</evidence>
<evidence type="ECO:0000256" key="10">
    <source>
        <dbReference type="ARBA" id="ARBA00023170"/>
    </source>
</evidence>
<comment type="similarity">
    <text evidence="2">Belongs to the RLP family.</text>
</comment>
<dbReference type="InterPro" id="IPR032675">
    <property type="entry name" value="LRR_dom_sf"/>
</dbReference>